<accession>A0AAW1R6J9</accession>
<feature type="domain" description="DUF1989" evidence="1">
    <location>
        <begin position="5"/>
        <end position="139"/>
    </location>
</feature>
<organism evidence="2 3">
    <name type="scientific">[Myrmecia] bisecta</name>
    <dbReference type="NCBI Taxonomy" id="41462"/>
    <lineage>
        <taxon>Eukaryota</taxon>
        <taxon>Viridiplantae</taxon>
        <taxon>Chlorophyta</taxon>
        <taxon>core chlorophytes</taxon>
        <taxon>Trebouxiophyceae</taxon>
        <taxon>Trebouxiales</taxon>
        <taxon>Trebouxiaceae</taxon>
        <taxon>Myrmecia</taxon>
    </lineage>
</organism>
<evidence type="ECO:0000313" key="2">
    <source>
        <dbReference type="EMBL" id="KAK9829145.1"/>
    </source>
</evidence>
<evidence type="ECO:0000259" key="1">
    <source>
        <dbReference type="Pfam" id="PF09347"/>
    </source>
</evidence>
<name>A0AAW1R6J9_9CHLO</name>
<comment type="caution">
    <text evidence="2">The sequence shown here is derived from an EMBL/GenBank/DDBJ whole genome shotgun (WGS) entry which is preliminary data.</text>
</comment>
<gene>
    <name evidence="2" type="ORF">WJX72_004151</name>
</gene>
<evidence type="ECO:0000313" key="3">
    <source>
        <dbReference type="Proteomes" id="UP001489004"/>
    </source>
</evidence>
<dbReference type="InterPro" id="IPR018959">
    <property type="entry name" value="DUF1989"/>
</dbReference>
<dbReference type="PANTHER" id="PTHR31527:SF0">
    <property type="entry name" value="RE64534P"/>
    <property type="match status" value="1"/>
</dbReference>
<dbReference type="EMBL" id="JALJOR010000001">
    <property type="protein sequence ID" value="KAK9829145.1"/>
    <property type="molecule type" value="Genomic_DNA"/>
</dbReference>
<protein>
    <recommendedName>
        <fullName evidence="1">DUF1989 domain-containing protein</fullName>
    </recommendedName>
</protein>
<dbReference type="PANTHER" id="PTHR31527">
    <property type="entry name" value="RE64534P"/>
    <property type="match status" value="1"/>
</dbReference>
<dbReference type="Pfam" id="PF09347">
    <property type="entry name" value="DUF1989"/>
    <property type="match status" value="1"/>
</dbReference>
<reference evidence="2 3" key="1">
    <citation type="journal article" date="2024" name="Nat. Commun.">
        <title>Phylogenomics reveals the evolutionary origins of lichenization in chlorophyte algae.</title>
        <authorList>
            <person name="Puginier C."/>
            <person name="Libourel C."/>
            <person name="Otte J."/>
            <person name="Skaloud P."/>
            <person name="Haon M."/>
            <person name="Grisel S."/>
            <person name="Petersen M."/>
            <person name="Berrin J.G."/>
            <person name="Delaux P.M."/>
            <person name="Dal Grande F."/>
            <person name="Keller J."/>
        </authorList>
    </citation>
    <scope>NUCLEOTIDE SEQUENCE [LARGE SCALE GENOMIC DNA]</scope>
    <source>
        <strain evidence="2 3">SAG 2043</strain>
    </source>
</reference>
<keyword evidence="3" id="KW-1185">Reference proteome</keyword>
<proteinExistence type="predicted"/>
<dbReference type="Proteomes" id="UP001489004">
    <property type="component" value="Unassembled WGS sequence"/>
</dbReference>
<sequence length="167" mass="18240">MMSWHHARYAISRMMPKAGDVLVTNQRQPILTFLEDTGPGLHDTTVAACDYNLYLEELGKEGADEHDSCINNLHTALGELGLELLDPAGRKLQPAPLNLWMSGLPVHAPATEADLYWAEPPKGQKPGDYVIFRAEQDCVAAMSACPYDILPISGTEGPKDVHFAVEG</sequence>
<dbReference type="AlphaFoldDB" id="A0AAW1R6J9"/>